<evidence type="ECO:0000259" key="2">
    <source>
        <dbReference type="Pfam" id="PF01035"/>
    </source>
</evidence>
<keyword evidence="4" id="KW-1185">Reference proteome</keyword>
<dbReference type="InterPro" id="IPR036217">
    <property type="entry name" value="MethylDNA_cys_MeTrfase_DNAb"/>
</dbReference>
<dbReference type="RefSeq" id="WP_012745143.1">
    <property type="nucleotide sequence ID" value="NC_012785.1"/>
</dbReference>
<reference evidence="3 4" key="1">
    <citation type="submission" date="2009-06" db="EMBL/GenBank/DDBJ databases">
        <title>Complete sequence of Thermotogales bacterium TBF 19.5.1.</title>
        <authorList>
            <consortium name="US DOE Joint Genome Institute"/>
            <person name="Lucas S."/>
            <person name="Copeland A."/>
            <person name="Lapidus A."/>
            <person name="Glavina del Rio T."/>
            <person name="Tice H."/>
            <person name="Bruce D."/>
            <person name="Goodwin L."/>
            <person name="Pitluck S."/>
            <person name="Chertkov O."/>
            <person name="Brettin T."/>
            <person name="Detter J.C."/>
            <person name="Han C."/>
            <person name="Schmutz J."/>
            <person name="Larimer F."/>
            <person name="Land M."/>
            <person name="Hauser L."/>
            <person name="Kyrpides N."/>
            <person name="Ovchinnikova G."/>
            <person name="Noll K."/>
        </authorList>
    </citation>
    <scope>NUCLEOTIDE SEQUENCE [LARGE SCALE GENOMIC DNA]</scope>
    <source>
        <strain evidence="4">ATCC BAA-1733 / DSM 21960 / TBF 19.5.1</strain>
    </source>
</reference>
<reference evidence="3 4" key="2">
    <citation type="journal article" date="2011" name="J. Bacteriol.">
        <title>Genome Sequence of Kosmotoga olearia Strain TBF 19.5.1, a Thermophilic Bacterium with a Wide Growth Temperature Range, Isolated from the Troll B Oil Platform in the North Sea.</title>
        <authorList>
            <person name="Swithers K.S."/>
            <person name="Dipippo J.L."/>
            <person name="Bruce D.C."/>
            <person name="Detter C."/>
            <person name="Tapia R."/>
            <person name="Han S."/>
            <person name="Goodwin L.A."/>
            <person name="Han J."/>
            <person name="Woyke T."/>
            <person name="Pitluck S."/>
            <person name="Pennacchio L."/>
            <person name="Nolan M."/>
            <person name="Mikhailova N."/>
            <person name="Land M.L."/>
            <person name="Nesbo C.L."/>
            <person name="Gogarten J.P."/>
            <person name="Noll K.M."/>
        </authorList>
    </citation>
    <scope>NUCLEOTIDE SEQUENCE [LARGE SCALE GENOMIC DNA]</scope>
    <source>
        <strain evidence="4">ATCC BAA-1733 / DSM 21960 / TBF 19.5.1</strain>
    </source>
</reference>
<dbReference type="InterPro" id="IPR052520">
    <property type="entry name" value="ATL_DNA_repair"/>
</dbReference>
<dbReference type="PANTHER" id="PTHR42942">
    <property type="entry name" value="6-O-METHYLGUANINE DNA METHYLTRANSFERASE"/>
    <property type="match status" value="1"/>
</dbReference>
<dbReference type="GO" id="GO:0006281">
    <property type="term" value="P:DNA repair"/>
    <property type="evidence" value="ECO:0007669"/>
    <property type="project" value="InterPro"/>
</dbReference>
<dbReference type="PANTHER" id="PTHR42942:SF1">
    <property type="entry name" value="ALKYLTRANSFERASE-LIKE PROTEIN 1"/>
    <property type="match status" value="1"/>
</dbReference>
<dbReference type="InterPro" id="IPR036388">
    <property type="entry name" value="WH-like_DNA-bd_sf"/>
</dbReference>
<dbReference type="GO" id="GO:0003824">
    <property type="term" value="F:catalytic activity"/>
    <property type="evidence" value="ECO:0007669"/>
    <property type="project" value="InterPro"/>
</dbReference>
<evidence type="ECO:0000313" key="3">
    <source>
        <dbReference type="EMBL" id="ACR79361.1"/>
    </source>
</evidence>
<dbReference type="KEGG" id="kol:Kole_0644"/>
<dbReference type="AlphaFoldDB" id="C5CF84"/>
<gene>
    <name evidence="3" type="ordered locus">Kole_0644</name>
</gene>
<dbReference type="Pfam" id="PF01035">
    <property type="entry name" value="DNA_binding_1"/>
    <property type="match status" value="1"/>
</dbReference>
<dbReference type="CDD" id="cd06445">
    <property type="entry name" value="ATase"/>
    <property type="match status" value="1"/>
</dbReference>
<evidence type="ECO:0000256" key="1">
    <source>
        <dbReference type="ARBA" id="ARBA00022763"/>
    </source>
</evidence>
<dbReference type="SUPFAM" id="SSF46767">
    <property type="entry name" value="Methylated DNA-protein cysteine methyltransferase, C-terminal domain"/>
    <property type="match status" value="1"/>
</dbReference>
<dbReference type="InterPro" id="IPR014048">
    <property type="entry name" value="MethylDNA_cys_MeTrfase_DNA-bd"/>
</dbReference>
<dbReference type="eggNOG" id="COG3695">
    <property type="taxonomic scope" value="Bacteria"/>
</dbReference>
<dbReference type="Proteomes" id="UP000002382">
    <property type="component" value="Chromosome"/>
</dbReference>
<dbReference type="HOGENOM" id="CLU_000445_52_5_0"/>
<organism evidence="3 4">
    <name type="scientific">Kosmotoga olearia (strain ATCC BAA-1733 / DSM 21960 / TBF 19.5.1)</name>
    <dbReference type="NCBI Taxonomy" id="521045"/>
    <lineage>
        <taxon>Bacteria</taxon>
        <taxon>Thermotogati</taxon>
        <taxon>Thermotogota</taxon>
        <taxon>Thermotogae</taxon>
        <taxon>Kosmotogales</taxon>
        <taxon>Kosmotogaceae</taxon>
        <taxon>Kosmotoga</taxon>
    </lineage>
</organism>
<accession>C5CF84</accession>
<dbReference type="STRING" id="521045.Kole_0644"/>
<dbReference type="EMBL" id="CP001634">
    <property type="protein sequence ID" value="ACR79361.1"/>
    <property type="molecule type" value="Genomic_DNA"/>
</dbReference>
<name>C5CF84_KOSOT</name>
<dbReference type="Gene3D" id="1.10.10.10">
    <property type="entry name" value="Winged helix-like DNA-binding domain superfamily/Winged helix DNA-binding domain"/>
    <property type="match status" value="1"/>
</dbReference>
<proteinExistence type="predicted"/>
<feature type="domain" description="Methylated-DNA-[protein]-cysteine S-methyltransferase DNA binding" evidence="2">
    <location>
        <begin position="8"/>
        <end position="84"/>
    </location>
</feature>
<sequence>MRPQKRLHESTYAIVRKIPFGKVASYGQIANIVGCTPRMVGFALASLKRDDVPWHRVINSKGEISLRDSEWRIIQRQMLEAEGVEFNEKGKTNFSEFGWNGTESSD</sequence>
<protein>
    <submittedName>
        <fullName evidence="3">Methylated-DNA-(Protein)-cysteine S-methyltransferase DNA binding</fullName>
    </submittedName>
</protein>
<keyword evidence="1" id="KW-0227">DNA damage</keyword>
<dbReference type="OrthoDB" id="9789813at2"/>
<evidence type="ECO:0000313" key="4">
    <source>
        <dbReference type="Proteomes" id="UP000002382"/>
    </source>
</evidence>